<dbReference type="GO" id="GO:0005524">
    <property type="term" value="F:ATP binding"/>
    <property type="evidence" value="ECO:0007669"/>
    <property type="project" value="UniProtKB-KW"/>
</dbReference>
<keyword evidence="9" id="KW-1133">Transmembrane helix</keyword>
<accession>E4TI18</accession>
<keyword evidence="3" id="KW-0597">Phosphoprotein</keyword>
<dbReference type="PANTHER" id="PTHR43065">
    <property type="entry name" value="SENSOR HISTIDINE KINASE"/>
    <property type="match status" value="1"/>
</dbReference>
<dbReference type="CDD" id="cd13706">
    <property type="entry name" value="PBP2_HisK_like_1"/>
    <property type="match status" value="1"/>
</dbReference>
<dbReference type="PRINTS" id="PR00344">
    <property type="entry name" value="BCTRLSENSOR"/>
</dbReference>
<keyword evidence="7" id="KW-0067">ATP-binding</keyword>
<dbReference type="Gene3D" id="3.40.190.10">
    <property type="entry name" value="Periplasmic binding protein-like II"/>
    <property type="match status" value="2"/>
</dbReference>
<gene>
    <name evidence="11" type="ordered locus">Calni_1037</name>
</gene>
<dbReference type="AlphaFoldDB" id="E4TI18"/>
<name>E4TI18_CALNY</name>
<dbReference type="eggNOG" id="COG0834">
    <property type="taxonomic scope" value="Bacteria"/>
</dbReference>
<dbReference type="InterPro" id="IPR003661">
    <property type="entry name" value="HisK_dim/P_dom"/>
</dbReference>
<dbReference type="STRING" id="768670.Calni_1037"/>
<dbReference type="KEGG" id="cni:Calni_1037"/>
<evidence type="ECO:0000256" key="9">
    <source>
        <dbReference type="SAM" id="Phobius"/>
    </source>
</evidence>
<sequence length="670" mass="76386" precursor="true">MINYSIRIKKNTQCEVFLIRNFLSGKLLGNRVVKFLILKLLLLSAVLLLFLNINLLVAKDSITVVIDNNYPPYSYINENGDLAGFSIDLWRKFEEKTGIKVTIIGKDWNIAQKEMEEGKYDIIDTLFKNPSREKIYVFTKPYEDVDTHIFYHKNITGIAENANLKGFQIATKKGGATAQFLKDNGFSNIKEYGSDEEMIKAASKGEVIAFAIGKNTGYYFLYKYKIQNDFKIVPKPLFSNKLHRAALKKNQNLINIINTGMEKISNKELEDLKDKWFGVYQLKQFNYKILIYAIILLAIGIFILFIINFFLNKVIKNRTKQLEMERIKFLSIFDNADHMIALLDKDGYVIEANKITLETMKISKDQINMMHLSKLPLFVHSKPLSEKMNLGIEYVNQNRHTAKTDITIIDAEGNEKSFSLSLTPILMDNDIRYIIAEGKDISEFIKMTKELEQYKASKNLEMLVSGLAHDFNNLLAGISNYLIIIKEKNKDPEIELLLERTLAAYKRAANLVKQILSFSKGIQLNYSDVDIADLIRQSLSLNTAGKNVKTNLIDNYNKNIKCDPNLISEVFDNIIINALQSTTDNGKIDILLEPYKIDDVDFVSIKIKDNGCGIPREKIDKIFQPLYTTKSKGSGLGLYMVKLIVEKHGGIIKVDSEEGKGTTFQVILPV</sequence>
<dbReference type="SMART" id="SM00388">
    <property type="entry name" value="HisKA"/>
    <property type="match status" value="1"/>
</dbReference>
<dbReference type="HOGENOM" id="CLU_432712_0_0_0"/>
<dbReference type="PROSITE" id="PS50109">
    <property type="entry name" value="HIS_KIN"/>
    <property type="match status" value="1"/>
</dbReference>
<dbReference type="InterPro" id="IPR000014">
    <property type="entry name" value="PAS"/>
</dbReference>
<evidence type="ECO:0000256" key="6">
    <source>
        <dbReference type="ARBA" id="ARBA00022777"/>
    </source>
</evidence>
<evidence type="ECO:0000313" key="11">
    <source>
        <dbReference type="EMBL" id="ADR18948.1"/>
    </source>
</evidence>
<dbReference type="SUPFAM" id="SSF55785">
    <property type="entry name" value="PYP-like sensor domain (PAS domain)"/>
    <property type="match status" value="1"/>
</dbReference>
<dbReference type="Pfam" id="PF00497">
    <property type="entry name" value="SBP_bac_3"/>
    <property type="match status" value="1"/>
</dbReference>
<evidence type="ECO:0000256" key="3">
    <source>
        <dbReference type="ARBA" id="ARBA00022553"/>
    </source>
</evidence>
<reference evidence="11 12" key="2">
    <citation type="journal article" date="2011" name="Stand. Genomic Sci.">
        <title>Complete genome sequence of Calditerrivibrio nitroreducens type strain (Yu37-1).</title>
        <authorList>
            <person name="Pitluck S."/>
            <person name="Sikorski J."/>
            <person name="Zeytun A."/>
            <person name="Lapidus A."/>
            <person name="Nolan M."/>
            <person name="Lucas S."/>
            <person name="Hammon N."/>
            <person name="Deshpande S."/>
            <person name="Cheng J.F."/>
            <person name="Tapia R."/>
            <person name="Han C."/>
            <person name="Goodwin L."/>
            <person name="Liolios K."/>
            <person name="Pagani I."/>
            <person name="Ivanova N."/>
            <person name="Mavromatis K."/>
            <person name="Pati A."/>
            <person name="Chen A."/>
            <person name="Palaniappan K."/>
            <person name="Hauser L."/>
            <person name="Chang Y.J."/>
            <person name="Jeffries C.D."/>
            <person name="Detter J.C."/>
            <person name="Brambilla E."/>
            <person name="Djao O.D."/>
            <person name="Rohde M."/>
            <person name="Spring S."/>
            <person name="Goker M."/>
            <person name="Woyke T."/>
            <person name="Bristow J."/>
            <person name="Eisen J.A."/>
            <person name="Markowitz V."/>
            <person name="Hugenholtz P."/>
            <person name="Kyrpides N.C."/>
            <person name="Klenk H.P."/>
            <person name="Land M."/>
        </authorList>
    </citation>
    <scope>NUCLEOTIDE SEQUENCE [LARGE SCALE GENOMIC DNA]</scope>
    <source>
        <strain evidence="12">DSM 19672 / NBRC 101217 / Yu37-1</strain>
    </source>
</reference>
<dbReference type="PANTHER" id="PTHR43065:SF10">
    <property type="entry name" value="PEROXIDE STRESS-ACTIVATED HISTIDINE KINASE MAK3"/>
    <property type="match status" value="1"/>
</dbReference>
<protein>
    <recommendedName>
        <fullName evidence="2">histidine kinase</fullName>
        <ecNumber evidence="2">2.7.13.3</ecNumber>
    </recommendedName>
</protein>
<keyword evidence="9" id="KW-0812">Transmembrane</keyword>
<dbReference type="Proteomes" id="UP000007039">
    <property type="component" value="Chromosome"/>
</dbReference>
<dbReference type="InterPro" id="IPR035965">
    <property type="entry name" value="PAS-like_dom_sf"/>
</dbReference>
<dbReference type="Pfam" id="PF02518">
    <property type="entry name" value="HATPase_c"/>
    <property type="match status" value="1"/>
</dbReference>
<dbReference type="Pfam" id="PF00512">
    <property type="entry name" value="HisKA"/>
    <property type="match status" value="1"/>
</dbReference>
<dbReference type="eggNOG" id="COG3852">
    <property type="taxonomic scope" value="Bacteria"/>
</dbReference>
<keyword evidence="12" id="KW-1185">Reference proteome</keyword>
<dbReference type="NCBIfam" id="TIGR00229">
    <property type="entry name" value="sensory_box"/>
    <property type="match status" value="1"/>
</dbReference>
<feature type="transmembrane region" description="Helical" evidence="9">
    <location>
        <begin position="289"/>
        <end position="311"/>
    </location>
</feature>
<keyword evidence="9" id="KW-0472">Membrane</keyword>
<evidence type="ECO:0000256" key="7">
    <source>
        <dbReference type="ARBA" id="ARBA00022840"/>
    </source>
</evidence>
<dbReference type="EMBL" id="CP002347">
    <property type="protein sequence ID" value="ADR18948.1"/>
    <property type="molecule type" value="Genomic_DNA"/>
</dbReference>
<dbReference type="SUPFAM" id="SSF47384">
    <property type="entry name" value="Homodimeric domain of signal transducing histidine kinase"/>
    <property type="match status" value="1"/>
</dbReference>
<keyword evidence="5" id="KW-0547">Nucleotide-binding</keyword>
<evidence type="ECO:0000256" key="4">
    <source>
        <dbReference type="ARBA" id="ARBA00022679"/>
    </source>
</evidence>
<dbReference type="InterPro" id="IPR004358">
    <property type="entry name" value="Sig_transdc_His_kin-like_C"/>
</dbReference>
<keyword evidence="8" id="KW-0902">Two-component regulatory system</keyword>
<evidence type="ECO:0000256" key="2">
    <source>
        <dbReference type="ARBA" id="ARBA00012438"/>
    </source>
</evidence>
<reference key="1">
    <citation type="submission" date="2010-11" db="EMBL/GenBank/DDBJ databases">
        <title>The complete genome of chromosome of Calditerrivibrio nitroreducens DSM 19672.</title>
        <authorList>
            <consortium name="US DOE Joint Genome Institute (JGI-PGF)"/>
            <person name="Lucas S."/>
            <person name="Copeland A."/>
            <person name="Lapidus A."/>
            <person name="Bruce D."/>
            <person name="Goodwin L."/>
            <person name="Pitluck S."/>
            <person name="Kyrpides N."/>
            <person name="Mavromatis K."/>
            <person name="Ivanova N."/>
            <person name="Mikhailova N."/>
            <person name="Zeytun A."/>
            <person name="Brettin T."/>
            <person name="Detter J.C."/>
            <person name="Tapia R."/>
            <person name="Han C."/>
            <person name="Land M."/>
            <person name="Hauser L."/>
            <person name="Markowitz V."/>
            <person name="Cheng J.-F."/>
            <person name="Hugenholtz P."/>
            <person name="Woyke T."/>
            <person name="Wu D."/>
            <person name="Spring S."/>
            <person name="Schroeder M."/>
            <person name="Brambilla E."/>
            <person name="Klenk H.-P."/>
            <person name="Eisen J.A."/>
        </authorList>
    </citation>
    <scope>NUCLEOTIDE SEQUENCE [LARGE SCALE GENOMIC DNA]</scope>
    <source>
        <strain>DSM 19672</strain>
    </source>
</reference>
<dbReference type="CDD" id="cd00082">
    <property type="entry name" value="HisKA"/>
    <property type="match status" value="1"/>
</dbReference>
<dbReference type="OrthoDB" id="7316129at2"/>
<dbReference type="EC" id="2.7.13.3" evidence="2"/>
<dbReference type="InterPro" id="IPR036097">
    <property type="entry name" value="HisK_dim/P_sf"/>
</dbReference>
<dbReference type="InterPro" id="IPR036890">
    <property type="entry name" value="HATPase_C_sf"/>
</dbReference>
<keyword evidence="6 11" id="KW-0418">Kinase</keyword>
<organism evidence="11 12">
    <name type="scientific">Calditerrivibrio nitroreducens (strain DSM 19672 / NBRC 101217 / Yu37-1)</name>
    <dbReference type="NCBI Taxonomy" id="768670"/>
    <lineage>
        <taxon>Bacteria</taxon>
        <taxon>Pseudomonadati</taxon>
        <taxon>Deferribacterota</taxon>
        <taxon>Deferribacteres</taxon>
        <taxon>Deferribacterales</taxon>
        <taxon>Calditerrivibrionaceae</taxon>
    </lineage>
</organism>
<dbReference type="InterPro" id="IPR003594">
    <property type="entry name" value="HATPase_dom"/>
</dbReference>
<dbReference type="SUPFAM" id="SSF53850">
    <property type="entry name" value="Periplasmic binding protein-like II"/>
    <property type="match status" value="1"/>
</dbReference>
<evidence type="ECO:0000259" key="10">
    <source>
        <dbReference type="PROSITE" id="PS50109"/>
    </source>
</evidence>
<dbReference type="Gene3D" id="3.30.565.10">
    <property type="entry name" value="Histidine kinase-like ATPase, C-terminal domain"/>
    <property type="match status" value="1"/>
</dbReference>
<dbReference type="InterPro" id="IPR005467">
    <property type="entry name" value="His_kinase_dom"/>
</dbReference>
<proteinExistence type="predicted"/>
<dbReference type="Gene3D" id="3.30.450.20">
    <property type="entry name" value="PAS domain"/>
    <property type="match status" value="1"/>
</dbReference>
<dbReference type="SMART" id="SM00062">
    <property type="entry name" value="PBPb"/>
    <property type="match status" value="1"/>
</dbReference>
<evidence type="ECO:0000256" key="1">
    <source>
        <dbReference type="ARBA" id="ARBA00000085"/>
    </source>
</evidence>
<dbReference type="Gene3D" id="1.10.287.130">
    <property type="match status" value="1"/>
</dbReference>
<feature type="domain" description="Histidine kinase" evidence="10">
    <location>
        <begin position="466"/>
        <end position="670"/>
    </location>
</feature>
<dbReference type="GO" id="GO:0000155">
    <property type="term" value="F:phosphorelay sensor kinase activity"/>
    <property type="evidence" value="ECO:0007669"/>
    <property type="project" value="InterPro"/>
</dbReference>
<dbReference type="InterPro" id="IPR001638">
    <property type="entry name" value="Solute-binding_3/MltF_N"/>
</dbReference>
<feature type="transmembrane region" description="Helical" evidence="9">
    <location>
        <begin position="36"/>
        <end position="57"/>
    </location>
</feature>
<evidence type="ECO:0000256" key="8">
    <source>
        <dbReference type="ARBA" id="ARBA00023012"/>
    </source>
</evidence>
<keyword evidence="4" id="KW-0808">Transferase</keyword>
<comment type="catalytic activity">
    <reaction evidence="1">
        <text>ATP + protein L-histidine = ADP + protein N-phospho-L-histidine.</text>
        <dbReference type="EC" id="2.7.13.3"/>
    </reaction>
</comment>
<dbReference type="SMART" id="SM00387">
    <property type="entry name" value="HATPase_c"/>
    <property type="match status" value="1"/>
</dbReference>
<evidence type="ECO:0000313" key="12">
    <source>
        <dbReference type="Proteomes" id="UP000007039"/>
    </source>
</evidence>
<evidence type="ECO:0000256" key="5">
    <source>
        <dbReference type="ARBA" id="ARBA00022741"/>
    </source>
</evidence>
<dbReference type="SUPFAM" id="SSF55874">
    <property type="entry name" value="ATPase domain of HSP90 chaperone/DNA topoisomerase II/histidine kinase"/>
    <property type="match status" value="1"/>
</dbReference>